<dbReference type="InterPro" id="IPR012312">
    <property type="entry name" value="Hemerythrin-like"/>
</dbReference>
<feature type="region of interest" description="Disordered" evidence="1">
    <location>
        <begin position="148"/>
        <end position="169"/>
    </location>
</feature>
<organism evidence="3 4">
    <name type="scientific">Nocardioides eburneus</name>
    <dbReference type="NCBI Taxonomy" id="3231482"/>
    <lineage>
        <taxon>Bacteria</taxon>
        <taxon>Bacillati</taxon>
        <taxon>Actinomycetota</taxon>
        <taxon>Actinomycetes</taxon>
        <taxon>Propionibacteriales</taxon>
        <taxon>Nocardioidaceae</taxon>
        <taxon>Nocardioides</taxon>
    </lineage>
</organism>
<dbReference type="Proteomes" id="UP001556631">
    <property type="component" value="Unassembled WGS sequence"/>
</dbReference>
<feature type="compositionally biased region" description="Low complexity" evidence="1">
    <location>
        <begin position="151"/>
        <end position="165"/>
    </location>
</feature>
<accession>A0ABV3T3T2</accession>
<evidence type="ECO:0000259" key="2">
    <source>
        <dbReference type="Pfam" id="PF01814"/>
    </source>
</evidence>
<keyword evidence="4" id="KW-1185">Reference proteome</keyword>
<evidence type="ECO:0000313" key="3">
    <source>
        <dbReference type="EMBL" id="MEX0429302.1"/>
    </source>
</evidence>
<proteinExistence type="predicted"/>
<evidence type="ECO:0000313" key="4">
    <source>
        <dbReference type="Proteomes" id="UP001556631"/>
    </source>
</evidence>
<dbReference type="Pfam" id="PF01814">
    <property type="entry name" value="Hemerythrin"/>
    <property type="match status" value="1"/>
</dbReference>
<dbReference type="PANTHER" id="PTHR35585:SF1">
    <property type="entry name" value="HHE DOMAIN PROTEIN (AFU_ORTHOLOGUE AFUA_4G00730)"/>
    <property type="match status" value="1"/>
</dbReference>
<dbReference type="PANTHER" id="PTHR35585">
    <property type="entry name" value="HHE DOMAIN PROTEIN (AFU_ORTHOLOGUE AFUA_4G00730)"/>
    <property type="match status" value="1"/>
</dbReference>
<protein>
    <submittedName>
        <fullName evidence="3">Hemerythrin domain-containing protein</fullName>
    </submittedName>
</protein>
<sequence length="193" mass="20944">MGDAAEDRAKAAELPEGDVIRILLEQHARIRDLFTEVKTASGEARQTAFDNLRSLLAVHETAEEMILRPVTGEAGGKEIADARNQEEAEANEVLAELEKLDVTTVDFDTRLVAFEKSVDDHAEAEEHEEFPLVLETCSPDMRRQLGSRLQAAEAAAPTHPHPSAAGSTAKQMVMGPFASLVDRVKDAITKSGS</sequence>
<dbReference type="EMBL" id="JBFPJR010000039">
    <property type="protein sequence ID" value="MEX0429302.1"/>
    <property type="molecule type" value="Genomic_DNA"/>
</dbReference>
<feature type="domain" description="Hemerythrin-like" evidence="2">
    <location>
        <begin position="19"/>
        <end position="133"/>
    </location>
</feature>
<evidence type="ECO:0000256" key="1">
    <source>
        <dbReference type="SAM" id="MobiDB-lite"/>
    </source>
</evidence>
<reference evidence="3 4" key="1">
    <citation type="submission" date="2024-07" db="EMBL/GenBank/DDBJ databases">
        <authorList>
            <person name="Lee S."/>
            <person name="Kang M."/>
        </authorList>
    </citation>
    <scope>NUCLEOTIDE SEQUENCE [LARGE SCALE GENOMIC DNA]</scope>
    <source>
        <strain evidence="3 4">DS6</strain>
    </source>
</reference>
<dbReference type="Gene3D" id="1.20.120.520">
    <property type="entry name" value="nmb1532 protein domain like"/>
    <property type="match status" value="1"/>
</dbReference>
<gene>
    <name evidence="3" type="ORF">AB3X52_16910</name>
</gene>
<dbReference type="RefSeq" id="WP_367995268.1">
    <property type="nucleotide sequence ID" value="NZ_JBFPJR010000039.1"/>
</dbReference>
<comment type="caution">
    <text evidence="3">The sequence shown here is derived from an EMBL/GenBank/DDBJ whole genome shotgun (WGS) entry which is preliminary data.</text>
</comment>
<name>A0ABV3T3T2_9ACTN</name>